<comment type="similarity">
    <text evidence="1">Belongs to the enoyl-CoA hydratase/isomerase family.</text>
</comment>
<dbReference type="PANTHER" id="PTHR42964:SF1">
    <property type="entry name" value="POLYKETIDE BIOSYNTHESIS ENOYL-COA HYDRATASE PKSH-RELATED"/>
    <property type="match status" value="1"/>
</dbReference>
<gene>
    <name evidence="2" type="ORF">SAMN05421751_101323</name>
</gene>
<dbReference type="PANTHER" id="PTHR42964">
    <property type="entry name" value="ENOYL-COA HYDRATASE"/>
    <property type="match status" value="1"/>
</dbReference>
<dbReference type="OrthoDB" id="9795613at2"/>
<proteinExistence type="inferred from homology"/>
<dbReference type="GO" id="GO:0008300">
    <property type="term" value="P:isoprenoid catabolic process"/>
    <property type="evidence" value="ECO:0007669"/>
    <property type="project" value="TreeGrafter"/>
</dbReference>
<sequence>MFETISISTDARGVATLMLNRPDKHNAMSGRMIEELMAAAARLAADDAVRVVVLTGAGQTFCAGGDLAWMQAQMAADADTRFREARKLAEALQALNTLPKPLIGAMQGNAFGGGVGMACVCDVTVGVDTLKMGLTETRLGLIPATIGPYVVARMGEARARRVFMSARIFDAAEAVELGLLARAVPADRLMDAVEAEVVPYLACAPGAVAAAKKLTRDLGPRIDDSVIDMTIGALVERWEGDEAKEGIAAFFDKRAPAWAAKG</sequence>
<dbReference type="SUPFAM" id="SSF52096">
    <property type="entry name" value="ClpP/crotonase"/>
    <property type="match status" value="1"/>
</dbReference>
<evidence type="ECO:0000256" key="1">
    <source>
        <dbReference type="ARBA" id="ARBA00005254"/>
    </source>
</evidence>
<protein>
    <submittedName>
        <fullName evidence="2">Methylglutaconyl-CoA hydratase</fullName>
    </submittedName>
</protein>
<dbReference type="InterPro" id="IPR001753">
    <property type="entry name" value="Enoyl-CoA_hydra/iso"/>
</dbReference>
<dbReference type="Gene3D" id="3.90.226.10">
    <property type="entry name" value="2-enoyl-CoA Hydratase, Chain A, domain 1"/>
    <property type="match status" value="1"/>
</dbReference>
<evidence type="ECO:0000313" key="3">
    <source>
        <dbReference type="Proteomes" id="UP000236742"/>
    </source>
</evidence>
<evidence type="ECO:0000313" key="2">
    <source>
        <dbReference type="EMBL" id="SEF45195.1"/>
    </source>
</evidence>
<dbReference type="InterPro" id="IPR014748">
    <property type="entry name" value="Enoyl-CoA_hydra_C"/>
</dbReference>
<keyword evidence="3" id="KW-1185">Reference proteome</keyword>
<dbReference type="EMBL" id="FNVD01000001">
    <property type="protein sequence ID" value="SEF45195.1"/>
    <property type="molecule type" value="Genomic_DNA"/>
</dbReference>
<dbReference type="RefSeq" id="WP_104006349.1">
    <property type="nucleotide sequence ID" value="NZ_FNVD01000001.1"/>
</dbReference>
<dbReference type="NCBIfam" id="NF005675">
    <property type="entry name" value="PRK07468.1"/>
    <property type="match status" value="1"/>
</dbReference>
<organism evidence="2 3">
    <name type="scientific">Jhaorihella thermophila</name>
    <dbReference type="NCBI Taxonomy" id="488547"/>
    <lineage>
        <taxon>Bacteria</taxon>
        <taxon>Pseudomonadati</taxon>
        <taxon>Pseudomonadota</taxon>
        <taxon>Alphaproteobacteria</taxon>
        <taxon>Rhodobacterales</taxon>
        <taxon>Paracoccaceae</taxon>
        <taxon>Jhaorihella</taxon>
    </lineage>
</organism>
<dbReference type="InterPro" id="IPR051683">
    <property type="entry name" value="Enoyl-CoA_Hydratase/Isomerase"/>
</dbReference>
<accession>A0A1H5S3M7</accession>
<dbReference type="Gene3D" id="1.10.12.10">
    <property type="entry name" value="Lyase 2-enoyl-coa Hydratase, Chain A, domain 2"/>
    <property type="match status" value="1"/>
</dbReference>
<dbReference type="InterPro" id="IPR029045">
    <property type="entry name" value="ClpP/crotonase-like_dom_sf"/>
</dbReference>
<dbReference type="AlphaFoldDB" id="A0A1H5S3M7"/>
<reference evidence="2 3" key="1">
    <citation type="submission" date="2016-10" db="EMBL/GenBank/DDBJ databases">
        <authorList>
            <person name="de Groot N.N."/>
        </authorList>
    </citation>
    <scope>NUCLEOTIDE SEQUENCE [LARGE SCALE GENOMIC DNA]</scope>
    <source>
        <strain evidence="2 3">DSM 23413</strain>
    </source>
</reference>
<dbReference type="GO" id="GO:0003824">
    <property type="term" value="F:catalytic activity"/>
    <property type="evidence" value="ECO:0007669"/>
    <property type="project" value="UniProtKB-ARBA"/>
</dbReference>
<dbReference type="Proteomes" id="UP000236742">
    <property type="component" value="Unassembled WGS sequence"/>
</dbReference>
<name>A0A1H5S3M7_9RHOB</name>
<dbReference type="CDD" id="cd06558">
    <property type="entry name" value="crotonase-like"/>
    <property type="match status" value="1"/>
</dbReference>
<dbReference type="Pfam" id="PF00378">
    <property type="entry name" value="ECH_1"/>
    <property type="match status" value="1"/>
</dbReference>